<evidence type="ECO:0000256" key="3">
    <source>
        <dbReference type="ARBA" id="ARBA00022475"/>
    </source>
</evidence>
<dbReference type="AlphaFoldDB" id="A0A0V8JDB4"/>
<dbReference type="EMBL" id="LNQN01000001">
    <property type="protein sequence ID" value="KSU84840.1"/>
    <property type="molecule type" value="Genomic_DNA"/>
</dbReference>
<dbReference type="PANTHER" id="PTHR34296:SF2">
    <property type="entry name" value="ABC TRANSPORTER GUANOSINE-BINDING PROTEIN NUPN"/>
    <property type="match status" value="1"/>
</dbReference>
<sequence length="321" mass="35727">MKILQGLLVACLLAALTGCQEKREGNLKNAGLFVQDTINDQGWADQGYKGLIKIQDTYGNEVVYKEKMQMKAEVKKAVKEFQKDDVNLVFGHGKIYADLFSQISKDYPKMHFVSFNGEVTGKNTTSIHFKSYAMGFFAGMVAAKMSHSNHLGVIAAQEWQPEIKGFAEGAHFQKKDITVDTQVMHSWSDKDRAIASFKRMAAQGADVFYPTGDDYTVPVIDEVKKKALYAIGYVTDQSDLGRGTVLTSTVQNVENVYKSVAGQHDAGKLKTGNLQYGFKEKAITMGRFSPRVPSAFQKEIRKGIEEYKKTGKLPNGKFSRD</sequence>
<dbReference type="PROSITE" id="PS51257">
    <property type="entry name" value="PROKAR_LIPOPROTEIN"/>
    <property type="match status" value="1"/>
</dbReference>
<dbReference type="Gene3D" id="3.40.50.2300">
    <property type="match status" value="2"/>
</dbReference>
<comment type="caution">
    <text evidence="8">The sequence shown here is derived from an EMBL/GenBank/DDBJ whole genome shotgun (WGS) entry which is preliminary data.</text>
</comment>
<dbReference type="Pfam" id="PF02608">
    <property type="entry name" value="Bmp"/>
    <property type="match status" value="1"/>
</dbReference>
<evidence type="ECO:0000313" key="9">
    <source>
        <dbReference type="Proteomes" id="UP000054099"/>
    </source>
</evidence>
<evidence type="ECO:0000313" key="8">
    <source>
        <dbReference type="EMBL" id="KSU84840.1"/>
    </source>
</evidence>
<evidence type="ECO:0000256" key="2">
    <source>
        <dbReference type="ARBA" id="ARBA00008610"/>
    </source>
</evidence>
<dbReference type="SUPFAM" id="SSF53822">
    <property type="entry name" value="Periplasmic binding protein-like I"/>
    <property type="match status" value="1"/>
</dbReference>
<dbReference type="InterPro" id="IPR028082">
    <property type="entry name" value="Peripla_BP_I"/>
</dbReference>
<dbReference type="GO" id="GO:0005886">
    <property type="term" value="C:plasma membrane"/>
    <property type="evidence" value="ECO:0007669"/>
    <property type="project" value="UniProtKB-SubCell"/>
</dbReference>
<dbReference type="OrthoDB" id="2556857at2"/>
<evidence type="ECO:0000256" key="4">
    <source>
        <dbReference type="ARBA" id="ARBA00022729"/>
    </source>
</evidence>
<keyword evidence="6" id="KW-0449">Lipoprotein</keyword>
<keyword evidence="3" id="KW-1003">Cell membrane</keyword>
<comment type="similarity">
    <text evidence="2">Belongs to the BMP lipoprotein family.</text>
</comment>
<feature type="domain" description="ABC transporter substrate-binding protein PnrA-like" evidence="7">
    <location>
        <begin position="28"/>
        <end position="315"/>
    </location>
</feature>
<dbReference type="RefSeq" id="WP_061968966.1">
    <property type="nucleotide sequence ID" value="NZ_FMAV01000001.1"/>
</dbReference>
<name>A0A0V8JDB4_9BACL</name>
<reference evidence="8 9" key="1">
    <citation type="journal article" date="2014" name="Antonie Van Leeuwenhoek">
        <title>Fictibacillus enclensis sp. nov., isolated from marine sediment.</title>
        <authorList>
            <person name="Dastager S.G."/>
            <person name="Mawlankar R."/>
            <person name="Srinivasan K."/>
            <person name="Tang S.K."/>
            <person name="Lee J.C."/>
            <person name="Ramana V.V."/>
            <person name="Shouche Y.S."/>
        </authorList>
    </citation>
    <scope>NUCLEOTIDE SEQUENCE [LARGE SCALE GENOMIC DNA]</scope>
    <source>
        <strain evidence="8 9">NIO-1003</strain>
    </source>
</reference>
<evidence type="ECO:0000259" key="7">
    <source>
        <dbReference type="Pfam" id="PF02608"/>
    </source>
</evidence>
<keyword evidence="9" id="KW-1185">Reference proteome</keyword>
<accession>A0A0V8JDB4</accession>
<dbReference type="PANTHER" id="PTHR34296">
    <property type="entry name" value="TRANSCRIPTIONAL ACTIVATOR PROTEIN MED"/>
    <property type="match status" value="1"/>
</dbReference>
<organism evidence="8 9">
    <name type="scientific">Fictibacillus enclensis</name>
    <dbReference type="NCBI Taxonomy" id="1017270"/>
    <lineage>
        <taxon>Bacteria</taxon>
        <taxon>Bacillati</taxon>
        <taxon>Bacillota</taxon>
        <taxon>Bacilli</taxon>
        <taxon>Bacillales</taxon>
        <taxon>Fictibacillaceae</taxon>
        <taxon>Fictibacillus</taxon>
    </lineage>
</organism>
<dbReference type="Proteomes" id="UP000054099">
    <property type="component" value="Unassembled WGS sequence"/>
</dbReference>
<evidence type="ECO:0000256" key="5">
    <source>
        <dbReference type="ARBA" id="ARBA00023136"/>
    </source>
</evidence>
<comment type="subcellular location">
    <subcellularLocation>
        <location evidence="1">Cell membrane</location>
        <topology evidence="1">Lipid-anchor</topology>
    </subcellularLocation>
</comment>
<dbReference type="InterPro" id="IPR003760">
    <property type="entry name" value="PnrA-like"/>
</dbReference>
<proteinExistence type="inferred from homology"/>
<gene>
    <name evidence="8" type="ORF">AS030_04755</name>
</gene>
<evidence type="ECO:0000256" key="1">
    <source>
        <dbReference type="ARBA" id="ARBA00004193"/>
    </source>
</evidence>
<keyword evidence="5" id="KW-0472">Membrane</keyword>
<evidence type="ECO:0000256" key="6">
    <source>
        <dbReference type="ARBA" id="ARBA00023288"/>
    </source>
</evidence>
<keyword evidence="4" id="KW-0732">Signal</keyword>
<protein>
    <submittedName>
        <fullName evidence="8">Transcriptional regulator</fullName>
    </submittedName>
</protein>
<dbReference type="InterPro" id="IPR050957">
    <property type="entry name" value="BMP_lipoprotein"/>
</dbReference>